<accession>J2ZZV8</accession>
<dbReference type="AlphaFoldDB" id="J2ZZV8"/>
<protein>
    <submittedName>
        <fullName evidence="1">Uncharacterized protein</fullName>
    </submittedName>
</protein>
<name>J2ZZV8_9EURY</name>
<evidence type="ECO:0000313" key="2">
    <source>
        <dbReference type="Proteomes" id="UP000007813"/>
    </source>
</evidence>
<reference evidence="1 2" key="1">
    <citation type="journal article" date="2012" name="J. Bacteriol.">
        <title>Draft Genome Sequence of the Extremely Halophilic Archaeon Halogranum salarium B-1T.</title>
        <authorList>
            <person name="Kim K.K."/>
            <person name="Lee K.C."/>
            <person name="Lee J.S."/>
        </authorList>
    </citation>
    <scope>NUCLEOTIDE SEQUENCE [LARGE SCALE GENOMIC DNA]</scope>
    <source>
        <strain evidence="1 2">B-1</strain>
    </source>
</reference>
<sequence length="39" mass="4392">MTLRFGGPKRQRGPIQGGNGYAILFPAWPAYPFRTLQLD</sequence>
<proteinExistence type="predicted"/>
<comment type="caution">
    <text evidence="1">The sequence shown here is derived from an EMBL/GenBank/DDBJ whole genome shotgun (WGS) entry which is preliminary data.</text>
</comment>
<dbReference type="EMBL" id="ALJD01000008">
    <property type="protein sequence ID" value="EJN58583.1"/>
    <property type="molecule type" value="Genomic_DNA"/>
</dbReference>
<evidence type="ECO:0000313" key="1">
    <source>
        <dbReference type="EMBL" id="EJN58583.1"/>
    </source>
</evidence>
<organism evidence="1 2">
    <name type="scientific">Halogranum salarium B-1</name>
    <dbReference type="NCBI Taxonomy" id="1210908"/>
    <lineage>
        <taxon>Archaea</taxon>
        <taxon>Methanobacteriati</taxon>
        <taxon>Methanobacteriota</taxon>
        <taxon>Stenosarchaea group</taxon>
        <taxon>Halobacteria</taxon>
        <taxon>Halobacteriales</taxon>
        <taxon>Haloferacaceae</taxon>
    </lineage>
</organism>
<dbReference type="Proteomes" id="UP000007813">
    <property type="component" value="Unassembled WGS sequence"/>
</dbReference>
<gene>
    <name evidence="1" type="ORF">HSB1_30610</name>
</gene>